<dbReference type="InterPro" id="IPR036987">
    <property type="entry name" value="SRA-YDG_sf"/>
</dbReference>
<dbReference type="CDD" id="cd23138">
    <property type="entry name" value="RING-HC_ORTHRUS_rpt1"/>
    <property type="match status" value="1"/>
</dbReference>
<dbReference type="SMART" id="SM00184">
    <property type="entry name" value="RING"/>
    <property type="match status" value="2"/>
</dbReference>
<feature type="compositionally biased region" description="Acidic residues" evidence="13">
    <location>
        <begin position="681"/>
        <end position="690"/>
    </location>
</feature>
<comment type="pathway">
    <text evidence="2">Protein modification; protein ubiquitination.</text>
</comment>
<protein>
    <recommendedName>
        <fullName evidence="3">RING-type E3 ubiquitin transferase</fullName>
        <ecNumber evidence="3">2.3.2.27</ecNumber>
    </recommendedName>
</protein>
<feature type="region of interest" description="Disordered" evidence="13">
    <location>
        <begin position="866"/>
        <end position="900"/>
    </location>
</feature>
<gene>
    <name evidence="18" type="ORF">C5167_000713</name>
</gene>
<dbReference type="InterPro" id="IPR027370">
    <property type="entry name" value="Znf-RING_euk"/>
</dbReference>
<feature type="region of interest" description="Disordered" evidence="13">
    <location>
        <begin position="1158"/>
        <end position="1193"/>
    </location>
</feature>
<dbReference type="Pfam" id="PF13445">
    <property type="entry name" value="zf-RING_UBOX"/>
    <property type="match status" value="1"/>
</dbReference>
<dbReference type="Pfam" id="PF10539">
    <property type="entry name" value="Dev_Cell_Death"/>
    <property type="match status" value="1"/>
</dbReference>
<evidence type="ECO:0000313" key="19">
    <source>
        <dbReference type="Proteomes" id="UP000316621"/>
    </source>
</evidence>
<dbReference type="Proteomes" id="UP000316621">
    <property type="component" value="Chromosome 9"/>
</dbReference>
<evidence type="ECO:0000256" key="6">
    <source>
        <dbReference type="ARBA" id="ARBA00022771"/>
    </source>
</evidence>
<evidence type="ECO:0000256" key="8">
    <source>
        <dbReference type="ARBA" id="ARBA00022833"/>
    </source>
</evidence>
<dbReference type="SMART" id="SM00466">
    <property type="entry name" value="SRA"/>
    <property type="match status" value="1"/>
</dbReference>
<dbReference type="PROSITE" id="PS50016">
    <property type="entry name" value="ZF_PHD_2"/>
    <property type="match status" value="1"/>
</dbReference>
<dbReference type="EMBL" id="CM010723">
    <property type="protein sequence ID" value="RZC76610.1"/>
    <property type="molecule type" value="Genomic_DNA"/>
</dbReference>
<dbReference type="EC" id="2.3.2.27" evidence="3"/>
<evidence type="ECO:0000259" key="15">
    <source>
        <dbReference type="PROSITE" id="PS50089"/>
    </source>
</evidence>
<keyword evidence="9" id="KW-0238">DNA-binding</keyword>
<dbReference type="PROSITE" id="PS00518">
    <property type="entry name" value="ZF_RING_1"/>
    <property type="match status" value="1"/>
</dbReference>
<dbReference type="InterPro" id="IPR013083">
    <property type="entry name" value="Znf_RING/FYVE/PHD"/>
</dbReference>
<evidence type="ECO:0000256" key="13">
    <source>
        <dbReference type="SAM" id="MobiDB-lite"/>
    </source>
</evidence>
<evidence type="ECO:0000256" key="9">
    <source>
        <dbReference type="ARBA" id="ARBA00023125"/>
    </source>
</evidence>
<evidence type="ECO:0000259" key="14">
    <source>
        <dbReference type="PROSITE" id="PS50016"/>
    </source>
</evidence>
<evidence type="ECO:0000313" key="18">
    <source>
        <dbReference type="EMBL" id="RZC76610.1"/>
    </source>
</evidence>
<proteinExistence type="predicted"/>
<keyword evidence="10 12" id="KW-0539">Nucleus</keyword>
<feature type="domain" description="DCD" evidence="17">
    <location>
        <begin position="1014"/>
        <end position="1141"/>
    </location>
</feature>
<dbReference type="Pfam" id="PF02182">
    <property type="entry name" value="SAD_SRA"/>
    <property type="match status" value="1"/>
</dbReference>
<evidence type="ECO:0000256" key="1">
    <source>
        <dbReference type="ARBA" id="ARBA00000900"/>
    </source>
</evidence>
<evidence type="ECO:0000256" key="3">
    <source>
        <dbReference type="ARBA" id="ARBA00012483"/>
    </source>
</evidence>
<accession>A0A4Y7KW63</accession>
<feature type="domain" description="PHD-type" evidence="14">
    <location>
        <begin position="10"/>
        <end position="61"/>
    </location>
</feature>
<dbReference type="PANTHER" id="PTHR14140:SF27">
    <property type="entry name" value="OS04G0289800 PROTEIN"/>
    <property type="match status" value="1"/>
</dbReference>
<reference evidence="18 19" key="1">
    <citation type="journal article" date="2018" name="Science">
        <title>The opium poppy genome and morphinan production.</title>
        <authorList>
            <person name="Guo L."/>
            <person name="Winzer T."/>
            <person name="Yang X."/>
            <person name="Li Y."/>
            <person name="Ning Z."/>
            <person name="He Z."/>
            <person name="Teodor R."/>
            <person name="Lu Y."/>
            <person name="Bowser T.A."/>
            <person name="Graham I.A."/>
            <person name="Ye K."/>
        </authorList>
    </citation>
    <scope>NUCLEOTIDE SEQUENCE [LARGE SCALE GENOMIC DNA]</scope>
    <source>
        <strain evidence="19">cv. HN1</strain>
        <tissue evidence="18">Leaves</tissue>
    </source>
</reference>
<name>A0A4Y7KW63_PAPSO</name>
<dbReference type="SMART" id="SM00249">
    <property type="entry name" value="PHD"/>
    <property type="match status" value="1"/>
</dbReference>
<sequence>MTAQLPCDGDGICMFCKSTPPEVETLECKTCITPWHVNCLSKPPESLSSTLQWDCPDCSNVLIHNPNFSAGASSSSTNSSLNQLVSVICAIESDTTLTDQQKAKKRQELISGIKVSDPCENEDEKNKKKMKKKESDVKDILHDKLMCLICMQLPHKPVTTPCGHNFCLKCFEKWVNQQPRKQNCPECRSKIPDSMVNQPRINAALVTAIRMAKGGENSGSGSHRHLGRIPVEKDPMNQGIVMVGEYGAKSVALSGDYEDNDNHGDWFLYTGSGGRDLDGNNQSYEKSNEALRVSFLRGYPVRVVRSHKEKRSSYAPLNGLRCGVYRIEKCWRKIGIQVVAGHKVCRYLFVRCDNEPAPWSSDGRGDLPRPLPVIKELKRATNITDRKDSPSWDYDEEDCCWKWKKPPPNTAAAASCTTITESERGNNLQTTVEIAVCKVNMSSWDVISIEDYNPDKDFMVLENQDDDNSNKPVQTETFEDLERAQKKAQNKSDRNQLLNALKCQLCREVMNSPLTTPCAHNFCKPCLESVFAGKSSVRKRYFCQGRSLRAQKSIMKCPSCPMDLSEFLQNPQVNRELMAVIEDLQRQAEEENDEDASEETGVFNKPVNMIGVAKDGSDNSDMLDDILEIEGEPKQMNKRLKTKGSVLSANAEKSEFKSNESLEEMKLDVAEDLQFQAGKENDEDPSEEIEGFDKPENMIGVAKDGSDNSDMLDDVLKIEGEFKQMNKHMKTKGSDFSGNAEKSECKSIESVDKMKLDVEEDIQFQAGKENDEDPSEEIEGFDMPKNMIEVAKDGTDNSDMLDDVLEIEGEFKQMNKRLKTKGSDFSGNAEKSECKKIESVDKMKLDVADEGNVVTKDAVKEVVKTSRTFTAKPKPKRGSGGDCLPKPEPSKRGRQKKTKETAVAVVADEVLKMVRRKEMTGGGDNSTTTGTSSNHLAVSRSLVKRSTDVNKMKTLHATPALIVPDSFSTSTTSVTAAAEGVAIEKKSENKCHGVGKEQEATDQHIEERDHYNDEHEPGFIFLCNAKTKPEIFKYSVFGLPLGKIYVVENINPGAMLFLFDVNLKLLYGVYKATSRGERDLEPAAFGGRFPAQVRFNIFRECLPLPESVFKHAIKENYHGGTKFQQKLSNCQAKKLFALFHPIGCPTVSVLGAPPRQSPPIEVYQNRQPSRLPPPNDPYASPAFHRGHGTPPPPMSGYIHSAAQKHWTNPYFGMEGRRTYSRENALIPAHNPYTRHRAAPDVESQGAKVGENEYNPQLLPVERKREQEKQLTQQFGGASYYSTHPSHAAATTYAIEPSHGLPETQNSGSSYIPLQYPPRLVNDASFRALPPPHHTPHSSLYDASVHALPPLHRTPPPLSYDPLCQAYVPATSHSSAYWAAVAREDPNRVYI</sequence>
<dbReference type="PANTHER" id="PTHR14140">
    <property type="entry name" value="E3 UBIQUITIN-PROTEIN LIGASE UHRF-RELATED"/>
    <property type="match status" value="1"/>
</dbReference>
<dbReference type="Gene3D" id="3.30.40.10">
    <property type="entry name" value="Zinc/RING finger domain, C3HC4 (zinc finger)"/>
    <property type="match status" value="3"/>
</dbReference>
<dbReference type="SUPFAM" id="SSF88697">
    <property type="entry name" value="PUA domain-like"/>
    <property type="match status" value="1"/>
</dbReference>
<comment type="subcellular location">
    <subcellularLocation>
        <location evidence="12">Nucleus</location>
    </subcellularLocation>
</comment>
<keyword evidence="6 11" id="KW-0863">Zinc-finger</keyword>
<keyword evidence="7" id="KW-0833">Ubl conjugation pathway</keyword>
<dbReference type="UniPathway" id="UPA00143"/>
<keyword evidence="19" id="KW-1185">Reference proteome</keyword>
<comment type="catalytic activity">
    <reaction evidence="1">
        <text>S-ubiquitinyl-[E2 ubiquitin-conjugating enzyme]-L-cysteine + [acceptor protein]-L-lysine = [E2 ubiquitin-conjugating enzyme]-L-cysteine + N(6)-ubiquitinyl-[acceptor protein]-L-lysine.</text>
        <dbReference type="EC" id="2.3.2.27"/>
    </reaction>
</comment>
<dbReference type="InterPro" id="IPR001841">
    <property type="entry name" value="Znf_RING"/>
</dbReference>
<evidence type="ECO:0000256" key="2">
    <source>
        <dbReference type="ARBA" id="ARBA00004906"/>
    </source>
</evidence>
<feature type="domain" description="RING-type" evidence="15">
    <location>
        <begin position="147"/>
        <end position="188"/>
    </location>
</feature>
<feature type="compositionally biased region" description="Acidic residues" evidence="13">
    <location>
        <begin position="770"/>
        <end position="780"/>
    </location>
</feature>
<dbReference type="InterPro" id="IPR017907">
    <property type="entry name" value="Znf_RING_CS"/>
</dbReference>
<dbReference type="Pfam" id="PF13920">
    <property type="entry name" value="zf-C3HC4_3"/>
    <property type="match status" value="1"/>
</dbReference>
<evidence type="ECO:0000259" key="16">
    <source>
        <dbReference type="PROSITE" id="PS51015"/>
    </source>
</evidence>
<evidence type="ECO:0000256" key="11">
    <source>
        <dbReference type="PROSITE-ProRule" id="PRU00175"/>
    </source>
</evidence>
<dbReference type="PROSITE" id="PS01359">
    <property type="entry name" value="ZF_PHD_1"/>
    <property type="match status" value="1"/>
</dbReference>
<dbReference type="InterPro" id="IPR013989">
    <property type="entry name" value="Dev_and_cell_death_domain"/>
</dbReference>
<dbReference type="GO" id="GO:0044027">
    <property type="term" value="P:negative regulation of gene expression via chromosomal CpG island methylation"/>
    <property type="evidence" value="ECO:0007669"/>
    <property type="project" value="TreeGrafter"/>
</dbReference>
<keyword evidence="5" id="KW-0479">Metal-binding</keyword>
<keyword evidence="8" id="KW-0862">Zinc</keyword>
<evidence type="ECO:0000256" key="7">
    <source>
        <dbReference type="ARBA" id="ARBA00022786"/>
    </source>
</evidence>
<dbReference type="GO" id="GO:0061630">
    <property type="term" value="F:ubiquitin protein ligase activity"/>
    <property type="evidence" value="ECO:0007669"/>
    <property type="project" value="UniProtKB-EC"/>
</dbReference>
<dbReference type="GO" id="GO:0016567">
    <property type="term" value="P:protein ubiquitination"/>
    <property type="evidence" value="ECO:0007669"/>
    <property type="project" value="UniProtKB-UniPathway"/>
</dbReference>
<evidence type="ECO:0000256" key="12">
    <source>
        <dbReference type="PROSITE-ProRule" id="PRU00358"/>
    </source>
</evidence>
<dbReference type="PROSITE" id="PS50089">
    <property type="entry name" value="ZF_RING_2"/>
    <property type="match status" value="2"/>
</dbReference>
<dbReference type="InterPro" id="IPR015947">
    <property type="entry name" value="PUA-like_sf"/>
</dbReference>
<dbReference type="GO" id="GO:0008270">
    <property type="term" value="F:zinc ion binding"/>
    <property type="evidence" value="ECO:0007669"/>
    <property type="project" value="UniProtKB-KW"/>
</dbReference>
<dbReference type="InterPro" id="IPR003105">
    <property type="entry name" value="SRA_YDG"/>
</dbReference>
<dbReference type="InterPro" id="IPR001965">
    <property type="entry name" value="Znf_PHD"/>
</dbReference>
<dbReference type="SUPFAM" id="SSF57903">
    <property type="entry name" value="FYVE/PHD zinc finger"/>
    <property type="match status" value="1"/>
</dbReference>
<dbReference type="Gramene" id="RZC76610">
    <property type="protein sequence ID" value="RZC76610"/>
    <property type="gene ID" value="C5167_000713"/>
</dbReference>
<evidence type="ECO:0000256" key="5">
    <source>
        <dbReference type="ARBA" id="ARBA00022723"/>
    </source>
</evidence>
<evidence type="ECO:0000256" key="10">
    <source>
        <dbReference type="ARBA" id="ARBA00023242"/>
    </source>
</evidence>
<feature type="compositionally biased region" description="Low complexity" evidence="13">
    <location>
        <begin position="925"/>
        <end position="934"/>
    </location>
</feature>
<dbReference type="InterPro" id="IPR045134">
    <property type="entry name" value="UHRF1/2-like"/>
</dbReference>
<dbReference type="InterPro" id="IPR011011">
    <property type="entry name" value="Znf_FYVE_PHD"/>
</dbReference>
<dbReference type="STRING" id="3469.A0A4Y7KW63"/>
<dbReference type="SMART" id="SM00767">
    <property type="entry name" value="DCD"/>
    <property type="match status" value="1"/>
</dbReference>
<organism evidence="18 19">
    <name type="scientific">Papaver somniferum</name>
    <name type="common">Opium poppy</name>
    <dbReference type="NCBI Taxonomy" id="3469"/>
    <lineage>
        <taxon>Eukaryota</taxon>
        <taxon>Viridiplantae</taxon>
        <taxon>Streptophyta</taxon>
        <taxon>Embryophyta</taxon>
        <taxon>Tracheophyta</taxon>
        <taxon>Spermatophyta</taxon>
        <taxon>Magnoliopsida</taxon>
        <taxon>Ranunculales</taxon>
        <taxon>Papaveraceae</taxon>
        <taxon>Papaveroideae</taxon>
        <taxon>Papaver</taxon>
    </lineage>
</organism>
<evidence type="ECO:0000259" key="17">
    <source>
        <dbReference type="PROSITE" id="PS51222"/>
    </source>
</evidence>
<dbReference type="InterPro" id="IPR047498">
    <property type="entry name" value="RING-HC_ORTHRUS_rpt1"/>
</dbReference>
<feature type="region of interest" description="Disordered" evidence="13">
    <location>
        <begin position="917"/>
        <end position="939"/>
    </location>
</feature>
<dbReference type="GO" id="GO:0005634">
    <property type="term" value="C:nucleus"/>
    <property type="evidence" value="ECO:0007669"/>
    <property type="project" value="UniProtKB-SubCell"/>
</dbReference>
<keyword evidence="4" id="KW-0808">Transferase</keyword>
<dbReference type="PROSITE" id="PS51222">
    <property type="entry name" value="DCD"/>
    <property type="match status" value="1"/>
</dbReference>
<dbReference type="InterPro" id="IPR019787">
    <property type="entry name" value="Znf_PHD-finger"/>
</dbReference>
<feature type="domain" description="YDG" evidence="16">
    <location>
        <begin position="206"/>
        <end position="351"/>
    </location>
</feature>
<dbReference type="PROSITE" id="PS51015">
    <property type="entry name" value="YDG"/>
    <property type="match status" value="1"/>
</dbReference>
<evidence type="ECO:0000256" key="4">
    <source>
        <dbReference type="ARBA" id="ARBA00022679"/>
    </source>
</evidence>
<feature type="region of interest" description="Disordered" evidence="13">
    <location>
        <begin position="678"/>
        <end position="710"/>
    </location>
</feature>
<dbReference type="Gene3D" id="2.30.280.10">
    <property type="entry name" value="SRA-YDG"/>
    <property type="match status" value="1"/>
</dbReference>
<dbReference type="InterPro" id="IPR019786">
    <property type="entry name" value="Zinc_finger_PHD-type_CS"/>
</dbReference>
<feature type="region of interest" description="Disordered" evidence="13">
    <location>
        <begin position="764"/>
        <end position="783"/>
    </location>
</feature>
<dbReference type="SUPFAM" id="SSF57850">
    <property type="entry name" value="RING/U-box"/>
    <property type="match status" value="2"/>
</dbReference>
<feature type="domain" description="RING-type" evidence="15">
    <location>
        <begin position="503"/>
        <end position="560"/>
    </location>
</feature>
<dbReference type="GO" id="GO:0003677">
    <property type="term" value="F:DNA binding"/>
    <property type="evidence" value="ECO:0007669"/>
    <property type="project" value="UniProtKB-KW"/>
</dbReference>